<gene>
    <name evidence="1" type="ORF">ACFPIK_12575</name>
</gene>
<comment type="caution">
    <text evidence="1">The sequence shown here is derived from an EMBL/GenBank/DDBJ whole genome shotgun (WGS) entry which is preliminary data.</text>
</comment>
<proteinExistence type="predicted"/>
<reference evidence="2" key="1">
    <citation type="journal article" date="2019" name="Int. J. Syst. Evol. Microbiol.">
        <title>The Global Catalogue of Microorganisms (GCM) 10K type strain sequencing project: providing services to taxonomists for standard genome sequencing and annotation.</title>
        <authorList>
            <consortium name="The Broad Institute Genomics Platform"/>
            <consortium name="The Broad Institute Genome Sequencing Center for Infectious Disease"/>
            <person name="Wu L."/>
            <person name="Ma J."/>
        </authorList>
    </citation>
    <scope>NUCLEOTIDE SEQUENCE [LARGE SCALE GENOMIC DNA]</scope>
    <source>
        <strain evidence="2">CGMCC 1.7030</strain>
    </source>
</reference>
<protein>
    <submittedName>
        <fullName evidence="1">DUF5995 family protein</fullName>
    </submittedName>
</protein>
<dbReference type="Proteomes" id="UP001596163">
    <property type="component" value="Unassembled WGS sequence"/>
</dbReference>
<accession>A0ABW0BY87</accession>
<sequence length="254" mass="28593">MNTIEDVLVRMDQIVEECKQQQSRIGYFSILYRQVTRRVRDGILAGEFEDNPRMEILDVIFAKRFIDAYELWKSGKNPTESWRLAFEASKNSSLLVLQHLFLGINAHINLDLGIAASETMAGKDLAGIKGDFDKINSVLAELVDGVKANISAVSPVFGLLIPLAKGKDELLLNFSIQIARDGAWKYAGEYHADSNKEFQIQDRDKNISFLAKKLINPGKLLGFLIKIVTFAEWKSAKKTMEQLDQVANETLHGF</sequence>
<organism evidence="1 2">
    <name type="scientific">Algoriphagus aquatilis</name>
    <dbReference type="NCBI Taxonomy" id="490186"/>
    <lineage>
        <taxon>Bacteria</taxon>
        <taxon>Pseudomonadati</taxon>
        <taxon>Bacteroidota</taxon>
        <taxon>Cytophagia</taxon>
        <taxon>Cytophagales</taxon>
        <taxon>Cyclobacteriaceae</taxon>
        <taxon>Algoriphagus</taxon>
    </lineage>
</organism>
<evidence type="ECO:0000313" key="2">
    <source>
        <dbReference type="Proteomes" id="UP001596163"/>
    </source>
</evidence>
<name>A0ABW0BY87_9BACT</name>
<dbReference type="EMBL" id="JBHSKS010000009">
    <property type="protein sequence ID" value="MFC5192604.1"/>
    <property type="molecule type" value="Genomic_DNA"/>
</dbReference>
<keyword evidence="2" id="KW-1185">Reference proteome</keyword>
<dbReference type="RefSeq" id="WP_377915773.1">
    <property type="nucleotide sequence ID" value="NZ_JBHSKS010000009.1"/>
</dbReference>
<dbReference type="Pfam" id="PF19458">
    <property type="entry name" value="DUF5995"/>
    <property type="match status" value="1"/>
</dbReference>
<evidence type="ECO:0000313" key="1">
    <source>
        <dbReference type="EMBL" id="MFC5192604.1"/>
    </source>
</evidence>
<dbReference type="InterPro" id="IPR046037">
    <property type="entry name" value="DUF5995"/>
</dbReference>